<keyword evidence="1" id="KW-1133">Transmembrane helix</keyword>
<gene>
    <name evidence="3" type="ORF">VCE7224_01571</name>
</gene>
<reference evidence="4" key="1">
    <citation type="submission" date="2016-06" db="EMBL/GenBank/DDBJ databases">
        <authorList>
            <person name="Rodrigo-Torres L."/>
            <person name="Arahal D.R."/>
        </authorList>
    </citation>
    <scope>NUCLEOTIDE SEQUENCE [LARGE SCALE GENOMIC DNA]</scope>
    <source>
        <strain evidence="4">CECT 7224</strain>
    </source>
</reference>
<dbReference type="InterPro" id="IPR012495">
    <property type="entry name" value="TadE-like_dom"/>
</dbReference>
<protein>
    <submittedName>
        <fullName evidence="3">TadE-like protein</fullName>
    </submittedName>
</protein>
<name>A0A1C3JCJ4_9VIBR</name>
<evidence type="ECO:0000313" key="3">
    <source>
        <dbReference type="EMBL" id="SBT12828.1"/>
    </source>
</evidence>
<dbReference type="Pfam" id="PF07811">
    <property type="entry name" value="TadE"/>
    <property type="match status" value="1"/>
</dbReference>
<keyword evidence="4" id="KW-1185">Reference proteome</keyword>
<evidence type="ECO:0000259" key="2">
    <source>
        <dbReference type="Pfam" id="PF07811"/>
    </source>
</evidence>
<keyword evidence="1" id="KW-0472">Membrane</keyword>
<organism evidence="3 4">
    <name type="scientific">Vibrio celticus</name>
    <dbReference type="NCBI Taxonomy" id="446372"/>
    <lineage>
        <taxon>Bacteria</taxon>
        <taxon>Pseudomonadati</taxon>
        <taxon>Pseudomonadota</taxon>
        <taxon>Gammaproteobacteria</taxon>
        <taxon>Vibrionales</taxon>
        <taxon>Vibrionaceae</taxon>
        <taxon>Vibrio</taxon>
    </lineage>
</organism>
<proteinExistence type="predicted"/>
<feature type="domain" description="TadE-like" evidence="2">
    <location>
        <begin position="23"/>
        <end position="65"/>
    </location>
</feature>
<dbReference type="Proteomes" id="UP000092819">
    <property type="component" value="Unassembled WGS sequence"/>
</dbReference>
<accession>A0A1C3JCJ4</accession>
<dbReference type="EMBL" id="FLQZ01000032">
    <property type="protein sequence ID" value="SBT12828.1"/>
    <property type="molecule type" value="Genomic_DNA"/>
</dbReference>
<feature type="transmembrane region" description="Helical" evidence="1">
    <location>
        <begin position="21"/>
        <end position="52"/>
    </location>
</feature>
<evidence type="ECO:0000313" key="4">
    <source>
        <dbReference type="Proteomes" id="UP000092819"/>
    </source>
</evidence>
<dbReference type="RefSeq" id="WP_017108785.1">
    <property type="nucleotide sequence ID" value="NZ_AP025463.1"/>
</dbReference>
<keyword evidence="1" id="KW-0812">Transmembrane</keyword>
<sequence>MKSILRVSERSRFRSSLKSKMKGIAIIEFTVVVSLFFALFLTVVDLGIYGFVKLTMQHSAREGARYAITGRSDLDPDASSDREAAILEKISQSSSGLLDKVMDVQNIRVEDVYGNAVTGFGGSGDIISIHLDCEWPSVNPYMYVLLDDGKFKFTVSAAMKNEAF</sequence>
<dbReference type="GeneID" id="69647945"/>
<dbReference type="AlphaFoldDB" id="A0A1C3JCJ4"/>
<evidence type="ECO:0000256" key="1">
    <source>
        <dbReference type="SAM" id="Phobius"/>
    </source>
</evidence>